<dbReference type="EC" id="3.1.3.3" evidence="4"/>
<dbReference type="SFLD" id="SFLDG01136">
    <property type="entry name" value="C1.6:_Phosphoserine_Phosphatas"/>
    <property type="match status" value="1"/>
</dbReference>
<dbReference type="UniPathway" id="UPA00135">
    <property type="reaction ID" value="UER00198"/>
</dbReference>
<evidence type="ECO:0000313" key="15">
    <source>
        <dbReference type="EMBL" id="RDS78649.1"/>
    </source>
</evidence>
<evidence type="ECO:0000256" key="10">
    <source>
        <dbReference type="ARBA" id="ARBA00023299"/>
    </source>
</evidence>
<evidence type="ECO:0000256" key="13">
    <source>
        <dbReference type="ARBA" id="ARBA00048523"/>
    </source>
</evidence>
<comment type="pathway">
    <text evidence="2">Amino-acid biosynthesis; L-serine biosynthesis; L-serine from 3-phospho-D-glycerate: step 3/3.</text>
</comment>
<evidence type="ECO:0000256" key="8">
    <source>
        <dbReference type="ARBA" id="ARBA00022801"/>
    </source>
</evidence>
<evidence type="ECO:0000256" key="14">
    <source>
        <dbReference type="PIRSR" id="PIRSR604469-1"/>
    </source>
</evidence>
<dbReference type="PRINTS" id="PR00119">
    <property type="entry name" value="CATATPASE"/>
</dbReference>
<keyword evidence="10" id="KW-0718">Serine biosynthesis</keyword>
<dbReference type="EMBL" id="QRBB01000001">
    <property type="protein sequence ID" value="RDS78649.1"/>
    <property type="molecule type" value="Genomic_DNA"/>
</dbReference>
<dbReference type="SUPFAM" id="SSF56784">
    <property type="entry name" value="HAD-like"/>
    <property type="match status" value="1"/>
</dbReference>
<dbReference type="InterPro" id="IPR004469">
    <property type="entry name" value="PSP"/>
</dbReference>
<dbReference type="NCBIfam" id="TIGR01488">
    <property type="entry name" value="HAD-SF-IB"/>
    <property type="match status" value="1"/>
</dbReference>
<evidence type="ECO:0000256" key="6">
    <source>
        <dbReference type="ARBA" id="ARBA00022605"/>
    </source>
</evidence>
<evidence type="ECO:0000313" key="16">
    <source>
        <dbReference type="Proteomes" id="UP000254101"/>
    </source>
</evidence>
<feature type="active site" description="Proton donor" evidence="14">
    <location>
        <position position="101"/>
    </location>
</feature>
<evidence type="ECO:0000256" key="4">
    <source>
        <dbReference type="ARBA" id="ARBA00012640"/>
    </source>
</evidence>
<comment type="caution">
    <text evidence="15">The sequence shown here is derived from an EMBL/GenBank/DDBJ whole genome shotgun (WGS) entry which is preliminary data.</text>
</comment>
<evidence type="ECO:0000256" key="3">
    <source>
        <dbReference type="ARBA" id="ARBA00009184"/>
    </source>
</evidence>
<dbReference type="SFLD" id="SFLDG01137">
    <property type="entry name" value="C1.6.1:_Phosphoserine_Phosphat"/>
    <property type="match status" value="1"/>
</dbReference>
<sequence length="308" mass="32746">MSASGFRNVSEDSSVLIARVLSEPVPPEASLRDLEAALGEAGQPLAGASMLDHCGEVLEIAIPSGTREVVAPLVEKHLAPSAALFARDVIEIPRLLVSDMDSTMIGQECIDELADFAGVKEQVAGITERAMRGELDFAGALKERVGLLEGLEESAIEQCLAERIVPTPGAATLIATLSAHGARTVLVTGGFHRFADPVAERLGFDRVVGNRLLVEDGKLTGTVQEPICDSATKKRTLREEAETLGEGARTLALGDGANDTPMLVAADYGIAYRAKPKTRAAANGWIDGEDLTAMLLLLGIDRERWVRR</sequence>
<dbReference type="InterPro" id="IPR023214">
    <property type="entry name" value="HAD_sf"/>
</dbReference>
<dbReference type="PANTHER" id="PTHR43344:SF2">
    <property type="entry name" value="PHOSPHOSERINE PHOSPHATASE"/>
    <property type="match status" value="1"/>
</dbReference>
<keyword evidence="16" id="KW-1185">Reference proteome</keyword>
<reference evidence="15 16" key="1">
    <citation type="submission" date="2018-07" db="EMBL/GenBank/DDBJ databases">
        <title>Erythrobacter nanhaiensis sp. nov., a novel member of the genus Erythrobacter isolated from the South China Sea.</title>
        <authorList>
            <person name="Chen X."/>
            <person name="Liu J."/>
        </authorList>
    </citation>
    <scope>NUCLEOTIDE SEQUENCE [LARGE SCALE GENOMIC DNA]</scope>
    <source>
        <strain evidence="15 16">S-5</strain>
    </source>
</reference>
<comment type="cofactor">
    <cofactor evidence="1">
        <name>Mg(2+)</name>
        <dbReference type="ChEBI" id="CHEBI:18420"/>
    </cofactor>
</comment>
<dbReference type="PANTHER" id="PTHR43344">
    <property type="entry name" value="PHOSPHOSERINE PHOSPHATASE"/>
    <property type="match status" value="1"/>
</dbReference>
<dbReference type="GO" id="GO:0006564">
    <property type="term" value="P:L-serine biosynthetic process"/>
    <property type="evidence" value="ECO:0007669"/>
    <property type="project" value="UniProtKB-KW"/>
</dbReference>
<dbReference type="GO" id="GO:0005737">
    <property type="term" value="C:cytoplasm"/>
    <property type="evidence" value="ECO:0007669"/>
    <property type="project" value="TreeGrafter"/>
</dbReference>
<dbReference type="GO" id="GO:0036424">
    <property type="term" value="F:L-phosphoserine phosphatase activity"/>
    <property type="evidence" value="ECO:0007669"/>
    <property type="project" value="InterPro"/>
</dbReference>
<dbReference type="AlphaFoldDB" id="A0A395LPJ6"/>
<dbReference type="SFLD" id="SFLDF00029">
    <property type="entry name" value="phosphoserine_phosphatase"/>
    <property type="match status" value="1"/>
</dbReference>
<dbReference type="InterPro" id="IPR036412">
    <property type="entry name" value="HAD-like_sf"/>
</dbReference>
<evidence type="ECO:0000256" key="5">
    <source>
        <dbReference type="ARBA" id="ARBA00015196"/>
    </source>
</evidence>
<gene>
    <name evidence="15" type="primary">serB</name>
    <name evidence="15" type="ORF">DL238_10115</name>
</gene>
<dbReference type="SFLD" id="SFLDS00003">
    <property type="entry name" value="Haloacid_Dehalogenase"/>
    <property type="match status" value="1"/>
</dbReference>
<evidence type="ECO:0000256" key="7">
    <source>
        <dbReference type="ARBA" id="ARBA00022723"/>
    </source>
</evidence>
<protein>
    <recommendedName>
        <fullName evidence="5">Phosphoserine phosphatase</fullName>
        <ecNumber evidence="4">3.1.3.3</ecNumber>
    </recommendedName>
    <alternativeName>
        <fullName evidence="11">O-phosphoserine phosphohydrolase</fullName>
    </alternativeName>
</protein>
<keyword evidence="6" id="KW-0028">Amino-acid biosynthesis</keyword>
<organism evidence="15 16">
    <name type="scientific">Alteriqipengyuania lutimaris</name>
    <dbReference type="NCBI Taxonomy" id="1538146"/>
    <lineage>
        <taxon>Bacteria</taxon>
        <taxon>Pseudomonadati</taxon>
        <taxon>Pseudomonadota</taxon>
        <taxon>Alphaproteobacteria</taxon>
        <taxon>Sphingomonadales</taxon>
        <taxon>Erythrobacteraceae</taxon>
        <taxon>Alteriqipengyuania</taxon>
    </lineage>
</organism>
<feature type="active site" description="Nucleophile" evidence="14">
    <location>
        <position position="99"/>
    </location>
</feature>
<keyword evidence="7" id="KW-0479">Metal-binding</keyword>
<accession>A0A395LPJ6</accession>
<comment type="catalytic activity">
    <reaction evidence="13">
        <text>O-phospho-D-serine + H2O = D-serine + phosphate</text>
        <dbReference type="Rhea" id="RHEA:24873"/>
        <dbReference type="ChEBI" id="CHEBI:15377"/>
        <dbReference type="ChEBI" id="CHEBI:35247"/>
        <dbReference type="ChEBI" id="CHEBI:43474"/>
        <dbReference type="ChEBI" id="CHEBI:58680"/>
        <dbReference type="EC" id="3.1.3.3"/>
    </reaction>
</comment>
<keyword evidence="9" id="KW-0460">Magnesium</keyword>
<dbReference type="Proteomes" id="UP000254101">
    <property type="component" value="Unassembled WGS sequence"/>
</dbReference>
<proteinExistence type="inferred from homology"/>
<evidence type="ECO:0000256" key="2">
    <source>
        <dbReference type="ARBA" id="ARBA00005135"/>
    </source>
</evidence>
<dbReference type="GO" id="GO:0000287">
    <property type="term" value="F:magnesium ion binding"/>
    <property type="evidence" value="ECO:0007669"/>
    <property type="project" value="TreeGrafter"/>
</dbReference>
<evidence type="ECO:0000256" key="12">
    <source>
        <dbReference type="ARBA" id="ARBA00048138"/>
    </source>
</evidence>
<dbReference type="NCBIfam" id="TIGR00338">
    <property type="entry name" value="serB"/>
    <property type="match status" value="1"/>
</dbReference>
<evidence type="ECO:0000256" key="1">
    <source>
        <dbReference type="ARBA" id="ARBA00001946"/>
    </source>
</evidence>
<dbReference type="OrthoDB" id="9792539at2"/>
<evidence type="ECO:0000256" key="9">
    <source>
        <dbReference type="ARBA" id="ARBA00022842"/>
    </source>
</evidence>
<dbReference type="Pfam" id="PF12710">
    <property type="entry name" value="HAD"/>
    <property type="match status" value="1"/>
</dbReference>
<evidence type="ECO:0000256" key="11">
    <source>
        <dbReference type="ARBA" id="ARBA00031693"/>
    </source>
</evidence>
<keyword evidence="8 15" id="KW-0378">Hydrolase</keyword>
<comment type="catalytic activity">
    <reaction evidence="12">
        <text>O-phospho-L-serine + H2O = L-serine + phosphate</text>
        <dbReference type="Rhea" id="RHEA:21208"/>
        <dbReference type="ChEBI" id="CHEBI:15377"/>
        <dbReference type="ChEBI" id="CHEBI:33384"/>
        <dbReference type="ChEBI" id="CHEBI:43474"/>
        <dbReference type="ChEBI" id="CHEBI:57524"/>
        <dbReference type="EC" id="3.1.3.3"/>
    </reaction>
</comment>
<comment type="similarity">
    <text evidence="3">Belongs to the HAD-like hydrolase superfamily. SerB family.</text>
</comment>
<dbReference type="InterPro" id="IPR050582">
    <property type="entry name" value="HAD-like_SerB"/>
</dbReference>
<dbReference type="Gene3D" id="3.40.50.1000">
    <property type="entry name" value="HAD superfamily/HAD-like"/>
    <property type="match status" value="1"/>
</dbReference>
<name>A0A395LPJ6_9SPHN</name>